<organism evidence="7 8">
    <name type="scientific">Candidatus Roizmanbacteria bacterium CG10_big_fil_rev_8_21_14_0_10_39_12</name>
    <dbReference type="NCBI Taxonomy" id="1974852"/>
    <lineage>
        <taxon>Bacteria</taxon>
        <taxon>Candidatus Roizmaniibacteriota</taxon>
    </lineage>
</organism>
<reference evidence="8" key="1">
    <citation type="submission" date="2017-09" db="EMBL/GenBank/DDBJ databases">
        <title>Depth-based differentiation of microbial function through sediment-hosted aquifers and enrichment of novel symbionts in the deep terrestrial subsurface.</title>
        <authorList>
            <person name="Probst A.J."/>
            <person name="Ladd B."/>
            <person name="Jarett J.K."/>
            <person name="Geller-Mcgrath D.E."/>
            <person name="Sieber C.M.K."/>
            <person name="Emerson J.B."/>
            <person name="Anantharaman K."/>
            <person name="Thomas B.C."/>
            <person name="Malmstrom R."/>
            <person name="Stieglmeier M."/>
            <person name="Klingl A."/>
            <person name="Woyke T."/>
            <person name="Ryan C.M."/>
            <person name="Banfield J.F."/>
        </authorList>
    </citation>
    <scope>NUCLEOTIDE SEQUENCE [LARGE SCALE GENOMIC DNA]</scope>
</reference>
<dbReference type="PANTHER" id="PTHR43116">
    <property type="entry name" value="PEPTIDE CHAIN RELEASE FACTOR 2"/>
    <property type="match status" value="1"/>
</dbReference>
<name>A0A2M8KQ99_9BACT</name>
<dbReference type="Pfam" id="PF03462">
    <property type="entry name" value="PCRF"/>
    <property type="match status" value="1"/>
</dbReference>
<evidence type="ECO:0000259" key="6">
    <source>
        <dbReference type="PROSITE" id="PS00745"/>
    </source>
</evidence>
<comment type="similarity">
    <text evidence="1 4">Belongs to the prokaryotic/mitochondrial release factor family.</text>
</comment>
<dbReference type="EMBL" id="PFEC01000023">
    <property type="protein sequence ID" value="PJE62069.1"/>
    <property type="molecule type" value="Genomic_DNA"/>
</dbReference>
<comment type="PTM">
    <text evidence="4">Methylated by PrmC. Methylation increases the termination efficiency of RF2.</text>
</comment>
<gene>
    <name evidence="4" type="primary">prfB</name>
    <name evidence="7" type="ORF">COU87_01295</name>
</gene>
<comment type="subcellular location">
    <subcellularLocation>
        <location evidence="4">Cytoplasm</location>
    </subcellularLocation>
</comment>
<evidence type="ECO:0000256" key="2">
    <source>
        <dbReference type="ARBA" id="ARBA00022481"/>
    </source>
</evidence>
<comment type="caution">
    <text evidence="7">The sequence shown here is derived from an EMBL/GenBank/DDBJ whole genome shotgun (WGS) entry which is preliminary data.</text>
</comment>
<keyword evidence="4" id="KW-0963">Cytoplasm</keyword>
<keyword evidence="3 4" id="KW-0648">Protein biosynthesis</keyword>
<keyword evidence="2 4" id="KW-0488">Methylation</keyword>
<dbReference type="Gene3D" id="3.30.70.1660">
    <property type="match status" value="1"/>
</dbReference>
<dbReference type="SUPFAM" id="SSF75620">
    <property type="entry name" value="Release factor"/>
    <property type="match status" value="1"/>
</dbReference>
<dbReference type="HAMAP" id="MF_00094">
    <property type="entry name" value="Rel_fac_2"/>
    <property type="match status" value="1"/>
</dbReference>
<dbReference type="SMART" id="SM00937">
    <property type="entry name" value="PCRF"/>
    <property type="match status" value="1"/>
</dbReference>
<dbReference type="Pfam" id="PF00472">
    <property type="entry name" value="RF-1"/>
    <property type="match status" value="1"/>
</dbReference>
<dbReference type="PROSITE" id="PS00745">
    <property type="entry name" value="RF_PROK_I"/>
    <property type="match status" value="1"/>
</dbReference>
<evidence type="ECO:0000256" key="1">
    <source>
        <dbReference type="ARBA" id="ARBA00010835"/>
    </source>
</evidence>
<sequence length="338" mass="39025">MDDALKQSLQQKFGEIKAQINPSEKKSEIQSLEARTYEQNFWDDHEAAGEIMKRVADMKKEIDDLEMMELFLSEGELQEAKKMIDQYEIQLFLSGTHDKGDAIFSIHAGQGGTEAMDWTKMLFRMYTRYFEQKGWKWEEVDLVPGEEAGIKSIILHVFGTYSYGFMKAEAGVHRLVRLSPFNSDSLRQTSFALVEVLPIVKDKDVEIKDEDLEWQFFRAGGHGGQNVNKVSTAVRLIHIPSGISATCQKERSQLQNREIALQLLRGKLWEIEEARRESKIDTYKKDTQASWGKQIRSYVLHPYKMVKDLRTNYEDNQAESVLDGNIDPFIQAFIKQPK</sequence>
<dbReference type="GO" id="GO:0005737">
    <property type="term" value="C:cytoplasm"/>
    <property type="evidence" value="ECO:0007669"/>
    <property type="project" value="UniProtKB-SubCell"/>
</dbReference>
<dbReference type="InterPro" id="IPR005139">
    <property type="entry name" value="PCRF"/>
</dbReference>
<dbReference type="Proteomes" id="UP000230222">
    <property type="component" value="Unassembled WGS sequence"/>
</dbReference>
<comment type="function">
    <text evidence="4">Peptide chain release factor 2 directs the termination of translation in response to the peptide chain termination codons UGA and UAA.</text>
</comment>
<evidence type="ECO:0000313" key="7">
    <source>
        <dbReference type="EMBL" id="PJE62069.1"/>
    </source>
</evidence>
<dbReference type="NCBIfam" id="TIGR00020">
    <property type="entry name" value="prfB"/>
    <property type="match status" value="1"/>
</dbReference>
<feature type="modified residue" description="N5-methylglutamine" evidence="4">
    <location>
        <position position="225"/>
    </location>
</feature>
<feature type="domain" description="Prokaryotic-type class I peptide chain release factors" evidence="6">
    <location>
        <begin position="218"/>
        <end position="234"/>
    </location>
</feature>
<dbReference type="InterPro" id="IPR004374">
    <property type="entry name" value="PrfB"/>
</dbReference>
<dbReference type="Gene3D" id="1.20.58.410">
    <property type="entry name" value="Release factor"/>
    <property type="match status" value="1"/>
</dbReference>
<evidence type="ECO:0000256" key="3">
    <source>
        <dbReference type="ARBA" id="ARBA00022917"/>
    </source>
</evidence>
<evidence type="ECO:0000256" key="4">
    <source>
        <dbReference type="HAMAP-Rule" id="MF_00094"/>
    </source>
</evidence>
<dbReference type="InterPro" id="IPR045853">
    <property type="entry name" value="Pep_chain_release_fac_I_sf"/>
</dbReference>
<dbReference type="GO" id="GO:0016149">
    <property type="term" value="F:translation release factor activity, codon specific"/>
    <property type="evidence" value="ECO:0007669"/>
    <property type="project" value="UniProtKB-UniRule"/>
</dbReference>
<accession>A0A2M8KQ99</accession>
<protein>
    <recommendedName>
        <fullName evidence="4 5">Peptide chain release factor 2</fullName>
        <shortName evidence="4">RF-2</shortName>
    </recommendedName>
</protein>
<dbReference type="InterPro" id="IPR000352">
    <property type="entry name" value="Pep_chain_release_fac_I"/>
</dbReference>
<proteinExistence type="inferred from homology"/>
<dbReference type="AlphaFoldDB" id="A0A2M8KQ99"/>
<dbReference type="Gene3D" id="3.30.160.20">
    <property type="match status" value="1"/>
</dbReference>
<evidence type="ECO:0000256" key="5">
    <source>
        <dbReference type="NCBIfam" id="TIGR00020"/>
    </source>
</evidence>
<dbReference type="PANTHER" id="PTHR43116:SF3">
    <property type="entry name" value="CLASS I PEPTIDE CHAIN RELEASE FACTOR"/>
    <property type="match status" value="1"/>
</dbReference>
<evidence type="ECO:0000313" key="8">
    <source>
        <dbReference type="Proteomes" id="UP000230222"/>
    </source>
</evidence>